<evidence type="ECO:0000256" key="1">
    <source>
        <dbReference type="SAM" id="MobiDB-lite"/>
    </source>
</evidence>
<gene>
    <name evidence="2" type="ORF">O181_120835</name>
</gene>
<feature type="compositionally biased region" description="Polar residues" evidence="1">
    <location>
        <begin position="105"/>
        <end position="115"/>
    </location>
</feature>
<feature type="compositionally biased region" description="Basic and acidic residues" evidence="1">
    <location>
        <begin position="10"/>
        <end position="41"/>
    </location>
</feature>
<organism evidence="2 3">
    <name type="scientific">Austropuccinia psidii MF-1</name>
    <dbReference type="NCBI Taxonomy" id="1389203"/>
    <lineage>
        <taxon>Eukaryota</taxon>
        <taxon>Fungi</taxon>
        <taxon>Dikarya</taxon>
        <taxon>Basidiomycota</taxon>
        <taxon>Pucciniomycotina</taxon>
        <taxon>Pucciniomycetes</taxon>
        <taxon>Pucciniales</taxon>
        <taxon>Sphaerophragmiaceae</taxon>
        <taxon>Austropuccinia</taxon>
    </lineage>
</organism>
<evidence type="ECO:0000313" key="3">
    <source>
        <dbReference type="Proteomes" id="UP000765509"/>
    </source>
</evidence>
<evidence type="ECO:0000313" key="2">
    <source>
        <dbReference type="EMBL" id="MBW0581120.1"/>
    </source>
</evidence>
<name>A0A9Q3Q1Q2_9BASI</name>
<dbReference type="EMBL" id="AVOT02109227">
    <property type="protein sequence ID" value="MBW0581120.1"/>
    <property type="molecule type" value="Genomic_DNA"/>
</dbReference>
<proteinExistence type="predicted"/>
<protein>
    <submittedName>
        <fullName evidence="2">Uncharacterized protein</fullName>
    </submittedName>
</protein>
<sequence length="137" mass="15430">MARVGTSPKSFDRYHELKYSGKEAHGARKDRGTSERFDAHVLQRTSATDKSLVEKPKHVIRGPEEEVGPREGKQPSGSSPSLHKKTSASKSAKQAQENPKDQPERQSPSGTSLTHRITGFPRKWRQPWTICSIWKEL</sequence>
<reference evidence="2" key="1">
    <citation type="submission" date="2021-03" db="EMBL/GenBank/DDBJ databases">
        <title>Draft genome sequence of rust myrtle Austropuccinia psidii MF-1, a brazilian biotype.</title>
        <authorList>
            <person name="Quecine M.C."/>
            <person name="Pachon D.M.R."/>
            <person name="Bonatelli M.L."/>
            <person name="Correr F.H."/>
            <person name="Franceschini L.M."/>
            <person name="Leite T.F."/>
            <person name="Margarido G.R.A."/>
            <person name="Almeida C.A."/>
            <person name="Ferrarezi J.A."/>
            <person name="Labate C.A."/>
        </authorList>
    </citation>
    <scope>NUCLEOTIDE SEQUENCE</scope>
    <source>
        <strain evidence="2">MF-1</strain>
    </source>
</reference>
<comment type="caution">
    <text evidence="2">The sequence shown here is derived from an EMBL/GenBank/DDBJ whole genome shotgun (WGS) entry which is preliminary data.</text>
</comment>
<dbReference type="Proteomes" id="UP000765509">
    <property type="component" value="Unassembled WGS sequence"/>
</dbReference>
<feature type="compositionally biased region" description="Basic and acidic residues" evidence="1">
    <location>
        <begin position="51"/>
        <end position="73"/>
    </location>
</feature>
<feature type="region of interest" description="Disordered" evidence="1">
    <location>
        <begin position="1"/>
        <end position="120"/>
    </location>
</feature>
<dbReference type="AlphaFoldDB" id="A0A9Q3Q1Q2"/>
<keyword evidence="3" id="KW-1185">Reference proteome</keyword>
<accession>A0A9Q3Q1Q2</accession>